<dbReference type="RefSeq" id="WP_067985359.1">
    <property type="nucleotide sequence ID" value="NZ_VMSD01000005.1"/>
</dbReference>
<proteinExistence type="predicted"/>
<evidence type="ECO:0000313" key="4">
    <source>
        <dbReference type="Proteomes" id="UP000798951"/>
    </source>
</evidence>
<keyword evidence="2" id="KW-0732">Signal</keyword>
<gene>
    <name evidence="3" type="ORF">FNL39_105439</name>
</gene>
<name>A0ABQ6YL73_9NOCA</name>
<reference evidence="3 4" key="1">
    <citation type="submission" date="2019-07" db="EMBL/GenBank/DDBJ databases">
        <title>Genomic Encyclopedia of Type Strains, Phase IV (KMG-IV): sequencing the most valuable type-strain genomes for metagenomic binning, comparative biology and taxonomic classification.</title>
        <authorList>
            <person name="Goeker M."/>
        </authorList>
    </citation>
    <scope>NUCLEOTIDE SEQUENCE [LARGE SCALE GENOMIC DNA]</scope>
    <source>
        <strain evidence="3 4">DSM 44831</strain>
    </source>
</reference>
<protein>
    <recommendedName>
        <fullName evidence="5">Secreted protein</fullName>
    </recommendedName>
</protein>
<feature type="signal peptide" evidence="2">
    <location>
        <begin position="1"/>
        <end position="24"/>
    </location>
</feature>
<organism evidence="3 4">
    <name type="scientific">Nocardia caishijiensis</name>
    <dbReference type="NCBI Taxonomy" id="184756"/>
    <lineage>
        <taxon>Bacteria</taxon>
        <taxon>Bacillati</taxon>
        <taxon>Actinomycetota</taxon>
        <taxon>Actinomycetes</taxon>
        <taxon>Mycobacteriales</taxon>
        <taxon>Nocardiaceae</taxon>
        <taxon>Nocardia</taxon>
    </lineage>
</organism>
<evidence type="ECO:0008006" key="5">
    <source>
        <dbReference type="Google" id="ProtNLM"/>
    </source>
</evidence>
<feature type="chain" id="PRO_5045514198" description="Secreted protein" evidence="2">
    <location>
        <begin position="25"/>
        <end position="108"/>
    </location>
</feature>
<evidence type="ECO:0000256" key="2">
    <source>
        <dbReference type="SAM" id="SignalP"/>
    </source>
</evidence>
<feature type="region of interest" description="Disordered" evidence="1">
    <location>
        <begin position="41"/>
        <end position="93"/>
    </location>
</feature>
<dbReference type="Proteomes" id="UP000798951">
    <property type="component" value="Unassembled WGS sequence"/>
</dbReference>
<comment type="caution">
    <text evidence="3">The sequence shown here is derived from an EMBL/GenBank/DDBJ whole genome shotgun (WGS) entry which is preliminary data.</text>
</comment>
<keyword evidence="4" id="KW-1185">Reference proteome</keyword>
<accession>A0ABQ6YL73</accession>
<evidence type="ECO:0000313" key="3">
    <source>
        <dbReference type="EMBL" id="KAF0846523.1"/>
    </source>
</evidence>
<evidence type="ECO:0000256" key="1">
    <source>
        <dbReference type="SAM" id="MobiDB-lite"/>
    </source>
</evidence>
<sequence length="108" mass="11715">MNKTLAVVAAAVVCALSGAGHANADEYGPYAEYEECVQAADDYDQQWRQQRPDEIEGGGSGGEDPDYGGNREMNDDGYVGLDPHSDENASDSFARCYADPDGYWYFAT</sequence>
<dbReference type="EMBL" id="VMSD01000005">
    <property type="protein sequence ID" value="KAF0846523.1"/>
    <property type="molecule type" value="Genomic_DNA"/>
</dbReference>